<reference evidence="3" key="1">
    <citation type="journal article" date="2019" name="Int. J. Syst. Evol. Microbiol.">
        <title>The Global Catalogue of Microorganisms (GCM) 10K type strain sequencing project: providing services to taxonomists for standard genome sequencing and annotation.</title>
        <authorList>
            <consortium name="The Broad Institute Genomics Platform"/>
            <consortium name="The Broad Institute Genome Sequencing Center for Infectious Disease"/>
            <person name="Wu L."/>
            <person name="Ma J."/>
        </authorList>
    </citation>
    <scope>NUCLEOTIDE SEQUENCE [LARGE SCALE GENOMIC DNA]</scope>
    <source>
        <strain evidence="3">JCM 13476</strain>
    </source>
</reference>
<evidence type="ECO:0000256" key="1">
    <source>
        <dbReference type="SAM" id="SignalP"/>
    </source>
</evidence>
<gene>
    <name evidence="2" type="ORF">GCM10009093_00190</name>
</gene>
<feature type="signal peptide" evidence="1">
    <location>
        <begin position="1"/>
        <end position="17"/>
    </location>
</feature>
<dbReference type="InterPro" id="IPR011033">
    <property type="entry name" value="PRC_barrel-like_sf"/>
</dbReference>
<dbReference type="SUPFAM" id="SSF50346">
    <property type="entry name" value="PRC-barrel domain"/>
    <property type="match status" value="1"/>
</dbReference>
<dbReference type="RefSeq" id="WP_167179094.1">
    <property type="nucleotide sequence ID" value="NZ_BAAAEJ010000001.1"/>
</dbReference>
<keyword evidence="3" id="KW-1185">Reference proteome</keyword>
<evidence type="ECO:0008006" key="4">
    <source>
        <dbReference type="Google" id="ProtNLM"/>
    </source>
</evidence>
<evidence type="ECO:0000313" key="2">
    <source>
        <dbReference type="EMBL" id="GAA0376991.1"/>
    </source>
</evidence>
<dbReference type="Proteomes" id="UP001500791">
    <property type="component" value="Unassembled WGS sequence"/>
</dbReference>
<dbReference type="Gene3D" id="2.30.30.240">
    <property type="entry name" value="PRC-barrel domain"/>
    <property type="match status" value="1"/>
</dbReference>
<sequence>MRIMTSVALSAAVLALAACNNNTGEKPAAPADPAITSGMAANAPMGDAPVLLGLNRKQLEDADLVTFAGVDLGDVETLVFDGTGNVTGLVIELDNTDDLKVVMPVGNVVLFDNPDGKGKDLSTDLTLDQLKALPKYVPAA</sequence>
<accession>A0ABP3HQ93</accession>
<evidence type="ECO:0000313" key="3">
    <source>
        <dbReference type="Proteomes" id="UP001500791"/>
    </source>
</evidence>
<comment type="caution">
    <text evidence="2">The sequence shown here is derived from an EMBL/GenBank/DDBJ whole genome shotgun (WGS) entry which is preliminary data.</text>
</comment>
<dbReference type="EMBL" id="BAAAEJ010000001">
    <property type="protein sequence ID" value="GAA0376991.1"/>
    <property type="molecule type" value="Genomic_DNA"/>
</dbReference>
<organism evidence="2 3">
    <name type="scientific">Brevundimonas terrae</name>
    <dbReference type="NCBI Taxonomy" id="363631"/>
    <lineage>
        <taxon>Bacteria</taxon>
        <taxon>Pseudomonadati</taxon>
        <taxon>Pseudomonadota</taxon>
        <taxon>Alphaproteobacteria</taxon>
        <taxon>Caulobacterales</taxon>
        <taxon>Caulobacteraceae</taxon>
        <taxon>Brevundimonas</taxon>
    </lineage>
</organism>
<protein>
    <recommendedName>
        <fullName evidence="4">PRC-barrel domain containing protein</fullName>
    </recommendedName>
</protein>
<proteinExistence type="predicted"/>
<name>A0ABP3HQ93_9CAUL</name>
<feature type="chain" id="PRO_5045591324" description="PRC-barrel domain containing protein" evidence="1">
    <location>
        <begin position="18"/>
        <end position="140"/>
    </location>
</feature>
<keyword evidence="1" id="KW-0732">Signal</keyword>
<dbReference type="PROSITE" id="PS51257">
    <property type="entry name" value="PROKAR_LIPOPROTEIN"/>
    <property type="match status" value="1"/>
</dbReference>